<evidence type="ECO:0000256" key="9">
    <source>
        <dbReference type="SAM" id="MobiDB-lite"/>
    </source>
</evidence>
<dbReference type="Pfam" id="PF02518">
    <property type="entry name" value="HATPase_c"/>
    <property type="match status" value="1"/>
</dbReference>
<feature type="compositionally biased region" description="Low complexity" evidence="9">
    <location>
        <begin position="1"/>
        <end position="17"/>
    </location>
</feature>
<evidence type="ECO:0000313" key="13">
    <source>
        <dbReference type="EMBL" id="MBD3148398.1"/>
    </source>
</evidence>
<dbReference type="EC" id="2.7.13.3" evidence="2"/>
<evidence type="ECO:0000259" key="12">
    <source>
        <dbReference type="Pfam" id="PF07730"/>
    </source>
</evidence>
<feature type="transmembrane region" description="Helical" evidence="10">
    <location>
        <begin position="107"/>
        <end position="126"/>
    </location>
</feature>
<proteinExistence type="predicted"/>
<dbReference type="PANTHER" id="PTHR24421">
    <property type="entry name" value="NITRATE/NITRITE SENSOR PROTEIN NARX-RELATED"/>
    <property type="match status" value="1"/>
</dbReference>
<feature type="compositionally biased region" description="Polar residues" evidence="9">
    <location>
        <begin position="322"/>
        <end position="332"/>
    </location>
</feature>
<evidence type="ECO:0000256" key="8">
    <source>
        <dbReference type="ARBA" id="ARBA00023012"/>
    </source>
</evidence>
<evidence type="ECO:0000313" key="14">
    <source>
        <dbReference type="Proteomes" id="UP000653231"/>
    </source>
</evidence>
<feature type="region of interest" description="Disordered" evidence="9">
    <location>
        <begin position="307"/>
        <end position="354"/>
    </location>
</feature>
<dbReference type="InterPro" id="IPR011712">
    <property type="entry name" value="Sig_transdc_His_kin_sub3_dim/P"/>
</dbReference>
<feature type="compositionally biased region" description="Basic and acidic residues" evidence="9">
    <location>
        <begin position="527"/>
        <end position="537"/>
    </location>
</feature>
<evidence type="ECO:0000256" key="6">
    <source>
        <dbReference type="ARBA" id="ARBA00022777"/>
    </source>
</evidence>
<dbReference type="InterPro" id="IPR003594">
    <property type="entry name" value="HATPase_dom"/>
</dbReference>
<dbReference type="CDD" id="cd16917">
    <property type="entry name" value="HATPase_UhpB-NarQ-NarX-like"/>
    <property type="match status" value="1"/>
</dbReference>
<feature type="transmembrane region" description="Helical" evidence="10">
    <location>
        <begin position="70"/>
        <end position="87"/>
    </location>
</feature>
<comment type="caution">
    <text evidence="13">The sequence shown here is derived from an EMBL/GenBank/DDBJ whole genome shotgun (WGS) entry which is preliminary data.</text>
</comment>
<keyword evidence="3" id="KW-0597">Phosphoprotein</keyword>
<evidence type="ECO:0000256" key="1">
    <source>
        <dbReference type="ARBA" id="ARBA00000085"/>
    </source>
</evidence>
<evidence type="ECO:0000256" key="2">
    <source>
        <dbReference type="ARBA" id="ARBA00012438"/>
    </source>
</evidence>
<evidence type="ECO:0000259" key="11">
    <source>
        <dbReference type="Pfam" id="PF02518"/>
    </source>
</evidence>
<comment type="catalytic activity">
    <reaction evidence="1">
        <text>ATP + protein L-histidine = ADP + protein N-phospho-L-histidine.</text>
        <dbReference type="EC" id="2.7.13.3"/>
    </reaction>
</comment>
<name>A0ABR8LBZ3_9ACTN</name>
<feature type="transmembrane region" description="Helical" evidence="10">
    <location>
        <begin position="162"/>
        <end position="179"/>
    </location>
</feature>
<keyword evidence="10" id="KW-0812">Transmembrane</keyword>
<dbReference type="Pfam" id="PF07730">
    <property type="entry name" value="HisKA_3"/>
    <property type="match status" value="1"/>
</dbReference>
<sequence length="591" mass="63060">MSARSSPVSASATASRPRSSRTRRISWPRLRPAGGREVVRPSRLLDLGLWLSVCAPPVALALDDGDARRVLAAAVAVPLFGAATAMSRRWPLAALAVPVAVSLALDVQMFGPLAWTWAALVVFGYLAGHRMATARPALWFFATVALAGLPLSALVLRDLWGWPTQLITLLLAVVVPWLLGRWRRQHAELVRTGWLLADRLEREQRAVADRARLRERARIAGDMHDSLGHDLTLLAVRAGALELDPGLDPRQQASVRELREAAAAATERLREIIGVLRADDDENTAVPPREESVETLVERARDSGVPIVVEHPGGHSGGHSGDQWNDQPGDNSGDQHGDHRGNQPGDHWGDIDGLPPMTALAVRRVLQEALTNAAKHAPGATVRVRLASGDGIVTLRVVNDPAPEAASTGVASGGSGLVGLTERVRLAGGVLRAGPALGGGFEVVAELPVTGLRAAHEQVRTAAGLGTSETTAARELDLARRRVRRRLAEAAGIPAAVLTGIFALLIPLSFVSSSFSGLDPATYEGLKAGEPRDDVRSRLPVFTRDGPPDGTPDPPRGQDCVYYTMKTDSARAYRLCFARDRLVSKAVVPTP</sequence>
<evidence type="ECO:0000256" key="3">
    <source>
        <dbReference type="ARBA" id="ARBA00022553"/>
    </source>
</evidence>
<dbReference type="Gene3D" id="1.20.5.1930">
    <property type="match status" value="1"/>
</dbReference>
<protein>
    <recommendedName>
        <fullName evidence="2">histidine kinase</fullName>
        <ecNumber evidence="2">2.7.13.3</ecNumber>
    </recommendedName>
</protein>
<dbReference type="Gene3D" id="3.30.565.10">
    <property type="entry name" value="Histidine kinase-like ATPase, C-terminal domain"/>
    <property type="match status" value="1"/>
</dbReference>
<accession>A0ABR8LBZ3</accession>
<evidence type="ECO:0000256" key="4">
    <source>
        <dbReference type="ARBA" id="ARBA00022679"/>
    </source>
</evidence>
<dbReference type="SUPFAM" id="SSF55874">
    <property type="entry name" value="ATPase domain of HSP90 chaperone/DNA topoisomerase II/histidine kinase"/>
    <property type="match status" value="1"/>
</dbReference>
<keyword evidence="10" id="KW-1133">Transmembrane helix</keyword>
<keyword evidence="6 13" id="KW-0418">Kinase</keyword>
<dbReference type="EMBL" id="JACXRZ010000050">
    <property type="protein sequence ID" value="MBD3148398.1"/>
    <property type="molecule type" value="Genomic_DNA"/>
</dbReference>
<evidence type="ECO:0000256" key="5">
    <source>
        <dbReference type="ARBA" id="ARBA00022741"/>
    </source>
</evidence>
<keyword evidence="7" id="KW-0067">ATP-binding</keyword>
<feature type="transmembrane region" description="Helical" evidence="10">
    <location>
        <begin position="490"/>
        <end position="510"/>
    </location>
</feature>
<dbReference type="Proteomes" id="UP000653231">
    <property type="component" value="Unassembled WGS sequence"/>
</dbReference>
<keyword evidence="14" id="KW-1185">Reference proteome</keyword>
<feature type="region of interest" description="Disordered" evidence="9">
    <location>
        <begin position="526"/>
        <end position="558"/>
    </location>
</feature>
<dbReference type="InterPro" id="IPR050482">
    <property type="entry name" value="Sensor_HK_TwoCompSys"/>
</dbReference>
<organism evidence="13 14">
    <name type="scientific">Microbispora bryophytorum subsp. camponoti</name>
    <dbReference type="NCBI Taxonomy" id="1677852"/>
    <lineage>
        <taxon>Bacteria</taxon>
        <taxon>Bacillati</taxon>
        <taxon>Actinomycetota</taxon>
        <taxon>Actinomycetes</taxon>
        <taxon>Streptosporangiales</taxon>
        <taxon>Streptosporangiaceae</taxon>
        <taxon>Microbispora</taxon>
    </lineage>
</organism>
<feature type="domain" description="Signal transduction histidine kinase subgroup 3 dimerisation and phosphoacceptor" evidence="12">
    <location>
        <begin position="215"/>
        <end position="280"/>
    </location>
</feature>
<feature type="domain" description="Histidine kinase/HSP90-like ATPase" evidence="11">
    <location>
        <begin position="360"/>
        <end position="450"/>
    </location>
</feature>
<dbReference type="GO" id="GO:0016301">
    <property type="term" value="F:kinase activity"/>
    <property type="evidence" value="ECO:0007669"/>
    <property type="project" value="UniProtKB-KW"/>
</dbReference>
<feature type="transmembrane region" description="Helical" evidence="10">
    <location>
        <begin position="138"/>
        <end position="156"/>
    </location>
</feature>
<evidence type="ECO:0000256" key="10">
    <source>
        <dbReference type="SAM" id="Phobius"/>
    </source>
</evidence>
<keyword evidence="5" id="KW-0547">Nucleotide-binding</keyword>
<evidence type="ECO:0000256" key="7">
    <source>
        <dbReference type="ARBA" id="ARBA00022840"/>
    </source>
</evidence>
<keyword evidence="8" id="KW-0902">Two-component regulatory system</keyword>
<reference evidence="13 14" key="1">
    <citation type="submission" date="2020-09" db="EMBL/GenBank/DDBJ databases">
        <title>Actinomycete isolated from the Camponotus japonicus Mayr.</title>
        <authorList>
            <person name="Gong X."/>
        </authorList>
    </citation>
    <scope>NUCLEOTIDE SEQUENCE [LARGE SCALE GENOMIC DNA]</scope>
    <source>
        <strain evidence="13 14">2C-HV3</strain>
    </source>
</reference>
<dbReference type="PANTHER" id="PTHR24421:SF10">
    <property type="entry name" value="NITRATE_NITRITE SENSOR PROTEIN NARQ"/>
    <property type="match status" value="1"/>
</dbReference>
<gene>
    <name evidence="13" type="ORF">IEQ31_35235</name>
</gene>
<keyword evidence="10" id="KW-0472">Membrane</keyword>
<dbReference type="InterPro" id="IPR036890">
    <property type="entry name" value="HATPase_C_sf"/>
</dbReference>
<feature type="region of interest" description="Disordered" evidence="9">
    <location>
        <begin position="1"/>
        <end position="26"/>
    </location>
</feature>
<keyword evidence="4" id="KW-0808">Transferase</keyword>